<dbReference type="KEGG" id="tsph:KIH39_02785"/>
<keyword evidence="4" id="KW-1185">Reference proteome</keyword>
<feature type="transmembrane region" description="Helical" evidence="2">
    <location>
        <begin position="36"/>
        <end position="55"/>
    </location>
</feature>
<keyword evidence="2" id="KW-1133">Transmembrane helix</keyword>
<dbReference type="RefSeq" id="WP_213497754.1">
    <property type="nucleotide sequence ID" value="NZ_CP074694.1"/>
</dbReference>
<reference evidence="3" key="1">
    <citation type="submission" date="2021-05" db="EMBL/GenBank/DDBJ databases">
        <title>Complete genome sequence of the cellulolytic planctomycete Telmatocola sphagniphila SP2T and characterization of the first cellulase from planctomycetes.</title>
        <authorList>
            <person name="Rakitin A.L."/>
            <person name="Beletsky A.V."/>
            <person name="Naumoff D.G."/>
            <person name="Kulichevskaya I.S."/>
            <person name="Mardanov A.V."/>
            <person name="Ravin N.V."/>
            <person name="Dedysh S.N."/>
        </authorList>
    </citation>
    <scope>NUCLEOTIDE SEQUENCE</scope>
    <source>
        <strain evidence="3">SP2T</strain>
    </source>
</reference>
<keyword evidence="2" id="KW-0472">Membrane</keyword>
<feature type="transmembrane region" description="Helical" evidence="2">
    <location>
        <begin position="170"/>
        <end position="195"/>
    </location>
</feature>
<dbReference type="Proteomes" id="UP000676194">
    <property type="component" value="Chromosome"/>
</dbReference>
<evidence type="ECO:0000313" key="3">
    <source>
        <dbReference type="EMBL" id="QVL32864.1"/>
    </source>
</evidence>
<evidence type="ECO:0000256" key="2">
    <source>
        <dbReference type="SAM" id="Phobius"/>
    </source>
</evidence>
<evidence type="ECO:0000256" key="1">
    <source>
        <dbReference type="SAM" id="MobiDB-lite"/>
    </source>
</evidence>
<dbReference type="EMBL" id="CP074694">
    <property type="protein sequence ID" value="QVL32864.1"/>
    <property type="molecule type" value="Genomic_DNA"/>
</dbReference>
<sequence>MSDNTSPPPPSAPPVPHTTGSGPNSLQIRVISHSGLFYWWPIWFFGILFALWSFADGHRMAIVPKDSILKVDPGANTSIISMAGKYPRMEETVERSAEPNTYDFKTHVSIRPWMGPIFLSIFLVVMLITNVPLRGLWSLVIIISFILVVVIFSLMQWWDTILGKFADLHIYINMGGYFFIGLLVLIAWLTTVFVFDKRAYMIFTPGQIKVCEEIGGRERVFDTTGMTVEKQRDDWFRHIILGFGSGDLTVKTAGADRQQITMPNVAFIGFKIGAIERLLRERKVN</sequence>
<proteinExistence type="predicted"/>
<evidence type="ECO:0000313" key="4">
    <source>
        <dbReference type="Proteomes" id="UP000676194"/>
    </source>
</evidence>
<keyword evidence="2" id="KW-0812">Transmembrane</keyword>
<gene>
    <name evidence="3" type="ORF">KIH39_02785</name>
</gene>
<feature type="region of interest" description="Disordered" evidence="1">
    <location>
        <begin position="1"/>
        <end position="21"/>
    </location>
</feature>
<feature type="compositionally biased region" description="Pro residues" evidence="1">
    <location>
        <begin position="1"/>
        <end position="16"/>
    </location>
</feature>
<protein>
    <submittedName>
        <fullName evidence="3">Uncharacterized protein</fullName>
    </submittedName>
</protein>
<feature type="transmembrane region" description="Helical" evidence="2">
    <location>
        <begin position="136"/>
        <end position="158"/>
    </location>
</feature>
<name>A0A8E6B7F7_9BACT</name>
<organism evidence="3 4">
    <name type="scientific">Telmatocola sphagniphila</name>
    <dbReference type="NCBI Taxonomy" id="1123043"/>
    <lineage>
        <taxon>Bacteria</taxon>
        <taxon>Pseudomonadati</taxon>
        <taxon>Planctomycetota</taxon>
        <taxon>Planctomycetia</taxon>
        <taxon>Gemmatales</taxon>
        <taxon>Gemmataceae</taxon>
    </lineage>
</organism>
<dbReference type="AlphaFoldDB" id="A0A8E6B7F7"/>
<accession>A0A8E6B7F7</accession>
<feature type="transmembrane region" description="Helical" evidence="2">
    <location>
        <begin position="110"/>
        <end position="129"/>
    </location>
</feature>